<evidence type="ECO:0008006" key="4">
    <source>
        <dbReference type="Google" id="ProtNLM"/>
    </source>
</evidence>
<proteinExistence type="predicted"/>
<accession>A0A7X6I542</accession>
<dbReference type="RefSeq" id="WP_168105757.1">
    <property type="nucleotide sequence ID" value="NZ_VTOX01000001.1"/>
</dbReference>
<evidence type="ECO:0000256" key="1">
    <source>
        <dbReference type="SAM" id="SignalP"/>
    </source>
</evidence>
<dbReference type="Gene3D" id="2.130.10.10">
    <property type="entry name" value="YVTN repeat-like/Quinoprotein amine dehydrogenase"/>
    <property type="match status" value="1"/>
</dbReference>
<dbReference type="InterPro" id="IPR015943">
    <property type="entry name" value="WD40/YVTN_repeat-like_dom_sf"/>
</dbReference>
<dbReference type="SUPFAM" id="SSF50969">
    <property type="entry name" value="YVTN repeat-like/Quinoprotein amine dehydrogenase"/>
    <property type="match status" value="1"/>
</dbReference>
<evidence type="ECO:0000313" key="2">
    <source>
        <dbReference type="EMBL" id="NKE64689.1"/>
    </source>
</evidence>
<evidence type="ECO:0000313" key="3">
    <source>
        <dbReference type="Proteomes" id="UP000521868"/>
    </source>
</evidence>
<dbReference type="AlphaFoldDB" id="A0A7X6I542"/>
<sequence length="300" mass="32311">MKNAWPLLAAIALGGCAAPGTMEVMGTRPSYLPATTESVPNAAALQRRMWVPGLDADYVPQGLTSAGPHLFVSSYKPTPDLKANTGPCRVFRIEIATGKPAGHFDIPPGTCTHAGGLGHAGGGKLFLADTRAVFLIDVDRALATGTSAGASKMVKITGELRGSYAAFDGTHAWIGTWTKDQAKARMFRLDPRLFDEHDGQTVDHARALESIPVPLEAQGATFDKAGNLWVSASNSRWGRLYRLDRQGAVKAQYELPAGLEDLTIDDAGRLWGLSESGTRKYLAWDTKFPYLFQIDVARLK</sequence>
<dbReference type="Proteomes" id="UP000521868">
    <property type="component" value="Unassembled WGS sequence"/>
</dbReference>
<name>A0A7X6I542_9BURK</name>
<dbReference type="EMBL" id="VTOX01000001">
    <property type="protein sequence ID" value="NKE64689.1"/>
    <property type="molecule type" value="Genomic_DNA"/>
</dbReference>
<organism evidence="2 3">
    <name type="scientific">Ramlibacter lithotrophicus</name>
    <dbReference type="NCBI Taxonomy" id="2606681"/>
    <lineage>
        <taxon>Bacteria</taxon>
        <taxon>Pseudomonadati</taxon>
        <taxon>Pseudomonadota</taxon>
        <taxon>Betaproteobacteria</taxon>
        <taxon>Burkholderiales</taxon>
        <taxon>Comamonadaceae</taxon>
        <taxon>Ramlibacter</taxon>
    </lineage>
</organism>
<keyword evidence="1" id="KW-0732">Signal</keyword>
<feature type="chain" id="PRO_5031497218" description="SMP-30/Gluconolactonase/LRE-like region domain-containing protein" evidence="1">
    <location>
        <begin position="18"/>
        <end position="300"/>
    </location>
</feature>
<protein>
    <recommendedName>
        <fullName evidence="4">SMP-30/Gluconolactonase/LRE-like region domain-containing protein</fullName>
    </recommendedName>
</protein>
<feature type="signal peptide" evidence="1">
    <location>
        <begin position="1"/>
        <end position="17"/>
    </location>
</feature>
<dbReference type="PROSITE" id="PS51257">
    <property type="entry name" value="PROKAR_LIPOPROTEIN"/>
    <property type="match status" value="1"/>
</dbReference>
<reference evidence="2 3" key="1">
    <citation type="journal article" date="2020" name="Nature">
        <title>Bacterial chemolithoautotrophy via manganese oxidation.</title>
        <authorList>
            <person name="Yu H."/>
            <person name="Leadbetter J.R."/>
        </authorList>
    </citation>
    <scope>NUCLEOTIDE SEQUENCE [LARGE SCALE GENOMIC DNA]</scope>
    <source>
        <strain evidence="2 3">RBP-1</strain>
    </source>
</reference>
<comment type="caution">
    <text evidence="2">The sequence shown here is derived from an EMBL/GenBank/DDBJ whole genome shotgun (WGS) entry which is preliminary data.</text>
</comment>
<gene>
    <name evidence="2" type="ORF">RAMLITH_02545</name>
</gene>
<dbReference type="InterPro" id="IPR011044">
    <property type="entry name" value="Quino_amine_DH_bsu"/>
</dbReference>
<keyword evidence="3" id="KW-1185">Reference proteome</keyword>